<gene>
    <name evidence="1" type="ORF">FPZ08_17210</name>
</gene>
<keyword evidence="2" id="KW-1185">Reference proteome</keyword>
<evidence type="ECO:0000313" key="2">
    <source>
        <dbReference type="Proteomes" id="UP000315364"/>
    </source>
</evidence>
<dbReference type="Proteomes" id="UP000315364">
    <property type="component" value="Chromosome"/>
</dbReference>
<dbReference type="EMBL" id="CP042304">
    <property type="protein sequence ID" value="QDZ12334.1"/>
    <property type="molecule type" value="Genomic_DNA"/>
</dbReference>
<name>A0A5B8LXD3_9HYPH</name>
<dbReference type="RefSeq" id="WP_146291256.1">
    <property type="nucleotide sequence ID" value="NZ_CP042304.1"/>
</dbReference>
<accession>A0A5B8LXD3</accession>
<dbReference type="AlphaFoldDB" id="A0A5B8LXD3"/>
<sequence>MTGFSPFVFGREEEGLAPVQSSLPAVTCRIIVKCPIFCSIHPARKARMAVCPVSAAYGLSVLWPRLRHHARFKRAHFFCPVDETTGFKLNLVMNPAIWPKALLKPSGLDQTDSQLAADTTPTGMKQRWHHCREIENQRPKNDPVIPARHSFVVSFSGADEITLEGRFWGCNRGICKMGA</sequence>
<evidence type="ECO:0000313" key="1">
    <source>
        <dbReference type="EMBL" id="QDZ12334.1"/>
    </source>
</evidence>
<dbReference type="OrthoDB" id="8566581at2"/>
<proteinExistence type="predicted"/>
<protein>
    <submittedName>
        <fullName evidence="1">Uncharacterized protein</fullName>
    </submittedName>
</protein>
<reference evidence="1 2" key="1">
    <citation type="submission" date="2019-07" db="EMBL/GenBank/DDBJ databases">
        <title>Full genome sequence of Devosia sp. Gsoil 520.</title>
        <authorList>
            <person name="Im W.-T."/>
        </authorList>
    </citation>
    <scope>NUCLEOTIDE SEQUENCE [LARGE SCALE GENOMIC DNA]</scope>
    <source>
        <strain evidence="1 2">Gsoil 520</strain>
    </source>
</reference>
<organism evidence="1 2">
    <name type="scientific">Devosia ginsengisoli</name>
    <dbReference type="NCBI Taxonomy" id="400770"/>
    <lineage>
        <taxon>Bacteria</taxon>
        <taxon>Pseudomonadati</taxon>
        <taxon>Pseudomonadota</taxon>
        <taxon>Alphaproteobacteria</taxon>
        <taxon>Hyphomicrobiales</taxon>
        <taxon>Devosiaceae</taxon>
        <taxon>Devosia</taxon>
    </lineage>
</organism>
<dbReference type="KEGG" id="dea:FPZ08_17210"/>